<feature type="region of interest" description="Disordered" evidence="1">
    <location>
        <begin position="1"/>
        <end position="26"/>
    </location>
</feature>
<dbReference type="AlphaFoldDB" id="A0ABD1RG47"/>
<comment type="caution">
    <text evidence="2">The sequence shown here is derived from an EMBL/GenBank/DDBJ whole genome shotgun (WGS) entry which is preliminary data.</text>
</comment>
<reference evidence="3" key="1">
    <citation type="submission" date="2024-07" db="EMBL/GenBank/DDBJ databases">
        <title>Two chromosome-level genome assemblies of Korean endemic species Abeliophyllum distichum and Forsythia ovata (Oleaceae).</title>
        <authorList>
            <person name="Jang H."/>
        </authorList>
    </citation>
    <scope>NUCLEOTIDE SEQUENCE [LARGE SCALE GENOMIC DNA]</scope>
</reference>
<evidence type="ECO:0000256" key="1">
    <source>
        <dbReference type="SAM" id="MobiDB-lite"/>
    </source>
</evidence>
<evidence type="ECO:0000313" key="3">
    <source>
        <dbReference type="Proteomes" id="UP001604336"/>
    </source>
</evidence>
<dbReference type="Proteomes" id="UP001604336">
    <property type="component" value="Unassembled WGS sequence"/>
</dbReference>
<proteinExistence type="predicted"/>
<sequence length="182" mass="20426">MSRVIGSSLDALERRKAKDKKKSKTSSSSIGLVDSLVSSHDLPSQTELPDAAFLVVRKWGRLVLAYEDDGSILLSFPPTLLRFLTQNADLVAKRAVDELAEMVNGKLLLEEEFAGLKESSGAHISSLEHHLENYQLDVEIATRAFLMNEYEKGKRTSWNVDKAIVEYAEFYQMIGMCIMLEE</sequence>
<accession>A0ABD1RG47</accession>
<organism evidence="2 3">
    <name type="scientific">Abeliophyllum distichum</name>
    <dbReference type="NCBI Taxonomy" id="126358"/>
    <lineage>
        <taxon>Eukaryota</taxon>
        <taxon>Viridiplantae</taxon>
        <taxon>Streptophyta</taxon>
        <taxon>Embryophyta</taxon>
        <taxon>Tracheophyta</taxon>
        <taxon>Spermatophyta</taxon>
        <taxon>Magnoliopsida</taxon>
        <taxon>eudicotyledons</taxon>
        <taxon>Gunneridae</taxon>
        <taxon>Pentapetalae</taxon>
        <taxon>asterids</taxon>
        <taxon>lamiids</taxon>
        <taxon>Lamiales</taxon>
        <taxon>Oleaceae</taxon>
        <taxon>Forsythieae</taxon>
        <taxon>Abeliophyllum</taxon>
    </lineage>
</organism>
<protein>
    <submittedName>
        <fullName evidence="2">Uncharacterized protein</fullName>
    </submittedName>
</protein>
<dbReference type="EMBL" id="JBFOLK010000009">
    <property type="protein sequence ID" value="KAL2486956.1"/>
    <property type="molecule type" value="Genomic_DNA"/>
</dbReference>
<evidence type="ECO:0000313" key="2">
    <source>
        <dbReference type="EMBL" id="KAL2486956.1"/>
    </source>
</evidence>
<gene>
    <name evidence="2" type="ORF">Adt_31712</name>
</gene>
<keyword evidence="3" id="KW-1185">Reference proteome</keyword>
<name>A0ABD1RG47_9LAMI</name>